<dbReference type="Proteomes" id="UP000008909">
    <property type="component" value="Unassembled WGS sequence"/>
</dbReference>
<feature type="region of interest" description="Disordered" evidence="10">
    <location>
        <begin position="627"/>
        <end position="647"/>
    </location>
</feature>
<accession>G7Y418</accession>
<dbReference type="SMART" id="SM00561">
    <property type="entry name" value="MBT"/>
    <property type="match status" value="3"/>
</dbReference>
<organism evidence="11 12">
    <name type="scientific">Clonorchis sinensis</name>
    <name type="common">Chinese liver fluke</name>
    <dbReference type="NCBI Taxonomy" id="79923"/>
    <lineage>
        <taxon>Eukaryota</taxon>
        <taxon>Metazoa</taxon>
        <taxon>Spiralia</taxon>
        <taxon>Lophotrochozoa</taxon>
        <taxon>Platyhelminthes</taxon>
        <taxon>Trematoda</taxon>
        <taxon>Digenea</taxon>
        <taxon>Opisthorchiida</taxon>
        <taxon>Opisthorchiata</taxon>
        <taxon>Opisthorchiidae</taxon>
        <taxon>Clonorchis</taxon>
    </lineage>
</organism>
<dbReference type="InterPro" id="IPR002515">
    <property type="entry name" value="Znf_C2H2C"/>
</dbReference>
<reference key="2">
    <citation type="submission" date="2011-10" db="EMBL/GenBank/DDBJ databases">
        <title>The genome and transcriptome sequence of Clonorchis sinensis provide insights into the carcinogenic liver fluke.</title>
        <authorList>
            <person name="Wang X."/>
            <person name="Huang Y."/>
            <person name="Chen W."/>
            <person name="Liu H."/>
            <person name="Guo L."/>
            <person name="Chen Y."/>
            <person name="Luo F."/>
            <person name="Zhou W."/>
            <person name="Sun J."/>
            <person name="Mao Q."/>
            <person name="Liang P."/>
            <person name="Zhou C."/>
            <person name="Tian Y."/>
            <person name="Men J."/>
            <person name="Lv X."/>
            <person name="Huang L."/>
            <person name="Zhou J."/>
            <person name="Hu Y."/>
            <person name="Li R."/>
            <person name="Zhang F."/>
            <person name="Lei H."/>
            <person name="Li X."/>
            <person name="Hu X."/>
            <person name="Liang C."/>
            <person name="Xu J."/>
            <person name="Wu Z."/>
            <person name="Yu X."/>
        </authorList>
    </citation>
    <scope>NUCLEOTIDE SEQUENCE</scope>
    <source>
        <strain>Henan</strain>
    </source>
</reference>
<dbReference type="Gene3D" id="4.10.320.30">
    <property type="match status" value="1"/>
</dbReference>
<dbReference type="PROSITE" id="PS51079">
    <property type="entry name" value="MBT"/>
    <property type="match status" value="3"/>
</dbReference>
<keyword evidence="8" id="KW-0539">Nucleus</keyword>
<evidence type="ECO:0000256" key="10">
    <source>
        <dbReference type="SAM" id="MobiDB-lite"/>
    </source>
</evidence>
<dbReference type="PROSITE" id="PS51802">
    <property type="entry name" value="ZF_CCHHC"/>
    <property type="match status" value="1"/>
</dbReference>
<dbReference type="Pfam" id="PF02820">
    <property type="entry name" value="MBT"/>
    <property type="match status" value="3"/>
</dbReference>
<evidence type="ECO:0000256" key="1">
    <source>
        <dbReference type="ARBA" id="ARBA00004123"/>
    </source>
</evidence>
<dbReference type="InterPro" id="IPR050548">
    <property type="entry name" value="PcG_chromatin_remod_factors"/>
</dbReference>
<dbReference type="InterPro" id="IPR004092">
    <property type="entry name" value="Mbt"/>
</dbReference>
<evidence type="ECO:0000256" key="3">
    <source>
        <dbReference type="ARBA" id="ARBA00022737"/>
    </source>
</evidence>
<dbReference type="GO" id="GO:0008270">
    <property type="term" value="F:zinc ion binding"/>
    <property type="evidence" value="ECO:0007669"/>
    <property type="project" value="UniProtKB-KW"/>
</dbReference>
<dbReference type="SUPFAM" id="SSF103637">
    <property type="entry name" value="CCHHC domain"/>
    <property type="match status" value="1"/>
</dbReference>
<feature type="repeat" description="MBT" evidence="9">
    <location>
        <begin position="501"/>
        <end position="604"/>
    </location>
</feature>
<dbReference type="PANTHER" id="PTHR12247">
    <property type="entry name" value="POLYCOMB GROUP PROTEIN"/>
    <property type="match status" value="1"/>
</dbReference>
<keyword evidence="3" id="KW-0677">Repeat</keyword>
<evidence type="ECO:0000256" key="4">
    <source>
        <dbReference type="ARBA" id="ARBA00022771"/>
    </source>
</evidence>
<feature type="repeat" description="MBT" evidence="9">
    <location>
        <begin position="393"/>
        <end position="490"/>
    </location>
</feature>
<evidence type="ECO:0000256" key="6">
    <source>
        <dbReference type="ARBA" id="ARBA00023015"/>
    </source>
</evidence>
<protein>
    <submittedName>
        <fullName evidence="11">Lethal(3)malignant brain tumor-like protein 3</fullName>
    </submittedName>
</protein>
<dbReference type="PANTHER" id="PTHR12247:SF131">
    <property type="entry name" value="LD05287P"/>
    <property type="match status" value="1"/>
</dbReference>
<name>G7Y418_CLOSI</name>
<dbReference type="GO" id="GO:0045892">
    <property type="term" value="P:negative regulation of DNA-templated transcription"/>
    <property type="evidence" value="ECO:0007669"/>
    <property type="project" value="TreeGrafter"/>
</dbReference>
<dbReference type="SUPFAM" id="SSF63748">
    <property type="entry name" value="Tudor/PWWP/MBT"/>
    <property type="match status" value="3"/>
</dbReference>
<keyword evidence="12" id="KW-1185">Reference proteome</keyword>
<feature type="repeat" description="MBT" evidence="9">
    <location>
        <begin position="614"/>
        <end position="715"/>
    </location>
</feature>
<keyword evidence="4" id="KW-0863">Zinc-finger</keyword>
<proteinExistence type="predicted"/>
<evidence type="ECO:0000313" key="12">
    <source>
        <dbReference type="Proteomes" id="UP000008909"/>
    </source>
</evidence>
<evidence type="ECO:0000313" key="11">
    <source>
        <dbReference type="EMBL" id="GAA47704.1"/>
    </source>
</evidence>
<keyword evidence="6" id="KW-0805">Transcription regulation</keyword>
<sequence length="987" mass="109185">MLHLFIRFRVYPEDTAGFINPVAPTLQQEITQPSIMPNVHTPSLTLGKAYCTSVNNHLLSSYLLLDCSVDGPRQANHRNIRNWGYRTLLSNSEGQKKRGLDISADRMKGTANTNGHVDSPMVNGKQSTVGRPRKQRTLESDVTDIPIQPKERQSVIPTPSIRENACNSFSPEANPSRVIPPARALNLSKTLSGSQCTGNDAPVASHKYNAQNKFTEWIDAGCRRPSIRVPGFHCLFLSCCKISNAYFQPLVVKDSPRLETNTTINECYAFQLGIFFGLDMVMTTPIIFLQDLVRSIGQATSKKSVFLLLSDTMENYLSIPHCFGGRSAVTLFRHLDVMPLEESIGDGMQPGYSSSYSHSGHLFGMDEVTLRMLALPGGSIHLPDARYHLHRDFVLKAILRLDITNDCISPRLGTNTPLTSSFKCDQCMEGIDPHHESLFCAFKIVEVVGRRLRLRFLGYPEKYDFWTTVDSPFLFPVGWCAHNKRRLQPPKGYSDREQLTFDWDAFLTKEGYTAVPRHLFRVSWDCPTNELPPHMFRVGHKLEAVDKRNPGIACVATVKDNIGDYILIHFDGWDSGFDQWAHITSELLHPVGYCEEKELVLSIPSEWSTRPTGFTWKQYLKETNSKPVPKEAFEKRPKSRQSSDQLQVGQRCEAVDKRCPQLIRVANIVANTPQGFLTIGYDGWAEKYNVCLEASSPDLFPAGYCQATGHPLQPPPGYESDNDMNSVHDGHSNSSTSSINTAQTGACPTVGCKGYGHVKGPRYSYHQRVSGCPYADANLKKDVIRPHERLASSNIASPVPDSTSVPQMPRLEQAALSFNNTPVMLQDSISGPCLSPDSSVKTDPFTLSGANSPVLPNPTSHTCNPPRTGKHTSLTSCPIVPSVEINGATEPIASSGFSVPNSFTHVYMCDKRNSDSVPKCELKTNTTTSVMPLDLSLERDKVVSDVNNTADVTPFSDTKQAILKVINGEQNSSVGKKSGNVIGSPME</sequence>
<comment type="subcellular location">
    <subcellularLocation>
        <location evidence="1">Nucleus</location>
    </subcellularLocation>
</comment>
<feature type="compositionally biased region" description="Basic and acidic residues" evidence="10">
    <location>
        <begin position="627"/>
        <end position="636"/>
    </location>
</feature>
<evidence type="ECO:0000256" key="7">
    <source>
        <dbReference type="ARBA" id="ARBA00023163"/>
    </source>
</evidence>
<dbReference type="InterPro" id="IPR036060">
    <property type="entry name" value="Znf_C2H2C_sf"/>
</dbReference>
<dbReference type="Gene3D" id="2.30.30.140">
    <property type="match status" value="3"/>
</dbReference>
<dbReference type="EMBL" id="DF142850">
    <property type="protein sequence ID" value="GAA47704.1"/>
    <property type="molecule type" value="Genomic_DNA"/>
</dbReference>
<evidence type="ECO:0000256" key="9">
    <source>
        <dbReference type="PROSITE-ProRule" id="PRU00459"/>
    </source>
</evidence>
<dbReference type="GO" id="GO:0003682">
    <property type="term" value="F:chromatin binding"/>
    <property type="evidence" value="ECO:0007669"/>
    <property type="project" value="TreeGrafter"/>
</dbReference>
<keyword evidence="2" id="KW-0479">Metal-binding</keyword>
<evidence type="ECO:0000256" key="5">
    <source>
        <dbReference type="ARBA" id="ARBA00022833"/>
    </source>
</evidence>
<dbReference type="GO" id="GO:0042393">
    <property type="term" value="F:histone binding"/>
    <property type="evidence" value="ECO:0007669"/>
    <property type="project" value="TreeGrafter"/>
</dbReference>
<feature type="compositionally biased region" description="Polar residues" evidence="10">
    <location>
        <begin position="857"/>
        <end position="872"/>
    </location>
</feature>
<gene>
    <name evidence="11" type="ORF">CLF_100700</name>
</gene>
<reference evidence="11" key="1">
    <citation type="journal article" date="2011" name="Genome Biol.">
        <title>The draft genome of the carcinogenic human liver fluke Clonorchis sinensis.</title>
        <authorList>
            <person name="Wang X."/>
            <person name="Chen W."/>
            <person name="Huang Y."/>
            <person name="Sun J."/>
            <person name="Men J."/>
            <person name="Liu H."/>
            <person name="Luo F."/>
            <person name="Guo L."/>
            <person name="Lv X."/>
            <person name="Deng C."/>
            <person name="Zhou C."/>
            <person name="Fan Y."/>
            <person name="Li X."/>
            <person name="Huang L."/>
            <person name="Hu Y."/>
            <person name="Liang C."/>
            <person name="Hu X."/>
            <person name="Xu J."/>
            <person name="Yu X."/>
        </authorList>
    </citation>
    <scope>NUCLEOTIDE SEQUENCE [LARGE SCALE GENOMIC DNA]</scope>
    <source>
        <strain evidence="11">Henan</strain>
    </source>
</reference>
<dbReference type="CDD" id="cd20102">
    <property type="entry name" value="MBT_L3MBTL1-like_rpt2"/>
    <property type="match status" value="1"/>
</dbReference>
<dbReference type="Pfam" id="PF01530">
    <property type="entry name" value="zf-C2HC"/>
    <property type="match status" value="1"/>
</dbReference>
<feature type="region of interest" description="Disordered" evidence="10">
    <location>
        <begin position="107"/>
        <end position="133"/>
    </location>
</feature>
<dbReference type="AlphaFoldDB" id="G7Y418"/>
<keyword evidence="5" id="KW-0862">Zinc</keyword>
<evidence type="ECO:0000256" key="2">
    <source>
        <dbReference type="ARBA" id="ARBA00022723"/>
    </source>
</evidence>
<evidence type="ECO:0000256" key="8">
    <source>
        <dbReference type="ARBA" id="ARBA00023242"/>
    </source>
</evidence>
<feature type="region of interest" description="Disordered" evidence="10">
    <location>
        <begin position="850"/>
        <end position="872"/>
    </location>
</feature>
<keyword evidence="7" id="KW-0804">Transcription</keyword>
<dbReference type="GO" id="GO:0005634">
    <property type="term" value="C:nucleus"/>
    <property type="evidence" value="ECO:0007669"/>
    <property type="project" value="UniProtKB-SubCell"/>
</dbReference>